<evidence type="ECO:0000256" key="4">
    <source>
        <dbReference type="ARBA" id="ARBA00022729"/>
    </source>
</evidence>
<protein>
    <recommendedName>
        <fullName evidence="10">Leucine-rich repeat-containing N-terminal plant-type domain-containing protein</fullName>
    </recommendedName>
</protein>
<dbReference type="AlphaFoldDB" id="A0A2K1YM38"/>
<dbReference type="InterPro" id="IPR032675">
    <property type="entry name" value="LRR_dom_sf"/>
</dbReference>
<dbReference type="Gene3D" id="3.80.10.10">
    <property type="entry name" value="Ribonuclease Inhibitor"/>
    <property type="match status" value="1"/>
</dbReference>
<dbReference type="STRING" id="3694.A0A2K1YM38"/>
<keyword evidence="12" id="KW-1185">Reference proteome</keyword>
<dbReference type="GO" id="GO:0016020">
    <property type="term" value="C:membrane"/>
    <property type="evidence" value="ECO:0007669"/>
    <property type="project" value="UniProtKB-SubCell"/>
</dbReference>
<accession>A0A2K1YM38</accession>
<dbReference type="PROSITE" id="PS51450">
    <property type="entry name" value="LRR"/>
    <property type="match status" value="1"/>
</dbReference>
<keyword evidence="5" id="KW-0677">Repeat</keyword>
<keyword evidence="2" id="KW-0433">Leucine-rich repeat</keyword>
<dbReference type="Pfam" id="PF08263">
    <property type="entry name" value="LRRNT_2"/>
    <property type="match status" value="1"/>
</dbReference>
<sequence length="123" mass="14265">MPFFISHLSQLYFESSHHQSLSLLQFKQSFSINRYASLEYCQYPFPKTESWIDSTDCCSWDGVTCDMKTGISLDWTSLAAFLIAPSIPIAPFFSLHHLQKLDLSDNHFKRIEFENVNLCSPYL</sequence>
<evidence type="ECO:0000256" key="5">
    <source>
        <dbReference type="ARBA" id="ARBA00022737"/>
    </source>
</evidence>
<evidence type="ECO:0000256" key="9">
    <source>
        <dbReference type="ARBA" id="ARBA00023180"/>
    </source>
</evidence>
<evidence type="ECO:0000313" key="11">
    <source>
        <dbReference type="EMBL" id="PNT14088.1"/>
    </source>
</evidence>
<dbReference type="InParanoid" id="A0A2K1YM38"/>
<name>A0A2K1YM38_POPTR</name>
<keyword evidence="8" id="KW-0675">Receptor</keyword>
<dbReference type="PANTHER" id="PTHR48061">
    <property type="entry name" value="LEUCINE-RICH REPEAT RECEPTOR PROTEIN KINASE EMS1-LIKE-RELATED"/>
    <property type="match status" value="1"/>
</dbReference>
<gene>
    <name evidence="11" type="ORF">POPTR_010G009900</name>
</gene>
<dbReference type="Proteomes" id="UP000006729">
    <property type="component" value="Chromosome 10"/>
</dbReference>
<keyword evidence="7" id="KW-0472">Membrane</keyword>
<keyword evidence="9" id="KW-0325">Glycoprotein</keyword>
<evidence type="ECO:0000256" key="2">
    <source>
        <dbReference type="ARBA" id="ARBA00022614"/>
    </source>
</evidence>
<dbReference type="SUPFAM" id="SSF52058">
    <property type="entry name" value="L domain-like"/>
    <property type="match status" value="1"/>
</dbReference>
<evidence type="ECO:0000256" key="6">
    <source>
        <dbReference type="ARBA" id="ARBA00022989"/>
    </source>
</evidence>
<evidence type="ECO:0000256" key="3">
    <source>
        <dbReference type="ARBA" id="ARBA00022692"/>
    </source>
</evidence>
<evidence type="ECO:0000313" key="12">
    <source>
        <dbReference type="Proteomes" id="UP000006729"/>
    </source>
</evidence>
<evidence type="ECO:0000256" key="7">
    <source>
        <dbReference type="ARBA" id="ARBA00023136"/>
    </source>
</evidence>
<evidence type="ECO:0000256" key="1">
    <source>
        <dbReference type="ARBA" id="ARBA00004479"/>
    </source>
</evidence>
<evidence type="ECO:0000256" key="8">
    <source>
        <dbReference type="ARBA" id="ARBA00023170"/>
    </source>
</evidence>
<keyword evidence="6" id="KW-1133">Transmembrane helix</keyword>
<keyword evidence="4" id="KW-0732">Signal</keyword>
<proteinExistence type="predicted"/>
<reference evidence="11 12" key="1">
    <citation type="journal article" date="2006" name="Science">
        <title>The genome of black cottonwood, Populus trichocarpa (Torr. &amp; Gray).</title>
        <authorList>
            <person name="Tuskan G.A."/>
            <person name="Difazio S."/>
            <person name="Jansson S."/>
            <person name="Bohlmann J."/>
            <person name="Grigoriev I."/>
            <person name="Hellsten U."/>
            <person name="Putnam N."/>
            <person name="Ralph S."/>
            <person name="Rombauts S."/>
            <person name="Salamov A."/>
            <person name="Schein J."/>
            <person name="Sterck L."/>
            <person name="Aerts A."/>
            <person name="Bhalerao R.R."/>
            <person name="Bhalerao R.P."/>
            <person name="Blaudez D."/>
            <person name="Boerjan W."/>
            <person name="Brun A."/>
            <person name="Brunner A."/>
            <person name="Busov V."/>
            <person name="Campbell M."/>
            <person name="Carlson J."/>
            <person name="Chalot M."/>
            <person name="Chapman J."/>
            <person name="Chen G.L."/>
            <person name="Cooper D."/>
            <person name="Coutinho P.M."/>
            <person name="Couturier J."/>
            <person name="Covert S."/>
            <person name="Cronk Q."/>
            <person name="Cunningham R."/>
            <person name="Davis J."/>
            <person name="Degroeve S."/>
            <person name="Dejardin A."/>
            <person name="Depamphilis C."/>
            <person name="Detter J."/>
            <person name="Dirks B."/>
            <person name="Dubchak I."/>
            <person name="Duplessis S."/>
            <person name="Ehlting J."/>
            <person name="Ellis B."/>
            <person name="Gendler K."/>
            <person name="Goodstein D."/>
            <person name="Gribskov M."/>
            <person name="Grimwood J."/>
            <person name="Groover A."/>
            <person name="Gunter L."/>
            <person name="Hamberger B."/>
            <person name="Heinze B."/>
            <person name="Helariutta Y."/>
            <person name="Henrissat B."/>
            <person name="Holligan D."/>
            <person name="Holt R."/>
            <person name="Huang W."/>
            <person name="Islam-Faridi N."/>
            <person name="Jones S."/>
            <person name="Jones-Rhoades M."/>
            <person name="Jorgensen R."/>
            <person name="Joshi C."/>
            <person name="Kangasjarvi J."/>
            <person name="Karlsson J."/>
            <person name="Kelleher C."/>
            <person name="Kirkpatrick R."/>
            <person name="Kirst M."/>
            <person name="Kohler A."/>
            <person name="Kalluri U."/>
            <person name="Larimer F."/>
            <person name="Leebens-Mack J."/>
            <person name="Leple J.C."/>
            <person name="Locascio P."/>
            <person name="Lou Y."/>
            <person name="Lucas S."/>
            <person name="Martin F."/>
            <person name="Montanini B."/>
            <person name="Napoli C."/>
            <person name="Nelson D.R."/>
            <person name="Nelson C."/>
            <person name="Nieminen K."/>
            <person name="Nilsson O."/>
            <person name="Pereda V."/>
            <person name="Peter G."/>
            <person name="Philippe R."/>
            <person name="Pilate G."/>
            <person name="Poliakov A."/>
            <person name="Razumovskaya J."/>
            <person name="Richardson P."/>
            <person name="Rinaldi C."/>
            <person name="Ritland K."/>
            <person name="Rouze P."/>
            <person name="Ryaboy D."/>
            <person name="Schmutz J."/>
            <person name="Schrader J."/>
            <person name="Segerman B."/>
            <person name="Shin H."/>
            <person name="Siddiqui A."/>
            <person name="Sterky F."/>
            <person name="Terry A."/>
            <person name="Tsai C.J."/>
            <person name="Uberbacher E."/>
            <person name="Unneberg P."/>
            <person name="Vahala J."/>
            <person name="Wall K."/>
            <person name="Wessler S."/>
            <person name="Yang G."/>
            <person name="Yin T."/>
            <person name="Douglas C."/>
            <person name="Marra M."/>
            <person name="Sandberg G."/>
            <person name="Van de Peer Y."/>
            <person name="Rokhsar D."/>
        </authorList>
    </citation>
    <scope>NUCLEOTIDE SEQUENCE [LARGE SCALE GENOMIC DNA]</scope>
    <source>
        <strain evidence="12">cv. Nisqually</strain>
    </source>
</reference>
<dbReference type="EMBL" id="CM009299">
    <property type="protein sequence ID" value="PNT14088.1"/>
    <property type="molecule type" value="Genomic_DNA"/>
</dbReference>
<organism evidence="11 12">
    <name type="scientific">Populus trichocarpa</name>
    <name type="common">Western balsam poplar</name>
    <name type="synonym">Populus balsamifera subsp. trichocarpa</name>
    <dbReference type="NCBI Taxonomy" id="3694"/>
    <lineage>
        <taxon>Eukaryota</taxon>
        <taxon>Viridiplantae</taxon>
        <taxon>Streptophyta</taxon>
        <taxon>Embryophyta</taxon>
        <taxon>Tracheophyta</taxon>
        <taxon>Spermatophyta</taxon>
        <taxon>Magnoliopsida</taxon>
        <taxon>eudicotyledons</taxon>
        <taxon>Gunneridae</taxon>
        <taxon>Pentapetalae</taxon>
        <taxon>rosids</taxon>
        <taxon>fabids</taxon>
        <taxon>Malpighiales</taxon>
        <taxon>Salicaceae</taxon>
        <taxon>Saliceae</taxon>
        <taxon>Populus</taxon>
    </lineage>
</organism>
<dbReference type="PANTHER" id="PTHR48061:SF46">
    <property type="entry name" value="LEUCINE-RICH REPEAT-CONTAINING N-TERMINAL PLANT-TYPE DOMAIN-CONTAINING PROTEIN"/>
    <property type="match status" value="1"/>
</dbReference>
<evidence type="ECO:0000259" key="10">
    <source>
        <dbReference type="Pfam" id="PF08263"/>
    </source>
</evidence>
<comment type="subcellular location">
    <subcellularLocation>
        <location evidence="1">Membrane</location>
        <topology evidence="1">Single-pass type I membrane protein</topology>
    </subcellularLocation>
</comment>
<keyword evidence="3" id="KW-0812">Transmembrane</keyword>
<dbReference type="InterPro" id="IPR046956">
    <property type="entry name" value="RLP23-like"/>
</dbReference>
<dbReference type="InterPro" id="IPR013210">
    <property type="entry name" value="LRR_N_plant-typ"/>
</dbReference>
<dbReference type="InterPro" id="IPR001611">
    <property type="entry name" value="Leu-rich_rpt"/>
</dbReference>
<feature type="domain" description="Leucine-rich repeat-containing N-terminal plant-type" evidence="10">
    <location>
        <begin position="18"/>
        <end position="66"/>
    </location>
</feature>